<evidence type="ECO:0000256" key="1">
    <source>
        <dbReference type="SAM" id="MobiDB-lite"/>
    </source>
</evidence>
<evidence type="ECO:0000313" key="3">
    <source>
        <dbReference type="Proteomes" id="UP000037387"/>
    </source>
</evidence>
<proteinExistence type="predicted"/>
<comment type="caution">
    <text evidence="2">The sequence shown here is derived from an EMBL/GenBank/DDBJ whole genome shotgun (WGS) entry which is preliminary data.</text>
</comment>
<sequence length="35" mass="3674">MAGSTAETACGRGKVQANPTRRAVTRVRTDQGEPT</sequence>
<gene>
    <name evidence="2" type="ORF">M768_06755</name>
</gene>
<dbReference type="Proteomes" id="UP000037387">
    <property type="component" value="Unassembled WGS sequence"/>
</dbReference>
<keyword evidence="3" id="KW-1185">Reference proteome</keyword>
<dbReference type="EMBL" id="ATNL01000007">
    <property type="protein sequence ID" value="KON73798.1"/>
    <property type="molecule type" value="Genomic_DNA"/>
</dbReference>
<feature type="region of interest" description="Disordered" evidence="1">
    <location>
        <begin position="1"/>
        <end position="35"/>
    </location>
</feature>
<name>A0A0M0F8J7_CELCE</name>
<organism evidence="2 3">
    <name type="scientific">Cellulosimicrobium cellulans F16</name>
    <dbReference type="NCBI Taxonomy" id="1350482"/>
    <lineage>
        <taxon>Bacteria</taxon>
        <taxon>Bacillati</taxon>
        <taxon>Actinomycetota</taxon>
        <taxon>Actinomycetes</taxon>
        <taxon>Micrococcales</taxon>
        <taxon>Promicromonosporaceae</taxon>
        <taxon>Cellulosimicrobium</taxon>
    </lineage>
</organism>
<protein>
    <submittedName>
        <fullName evidence="2">Uncharacterized protein</fullName>
    </submittedName>
</protein>
<reference evidence="2 3" key="1">
    <citation type="journal article" date="2015" name="Sci. Rep.">
        <title>Functional and structural properties of a novel cellulosome-like multienzyme complex: efficient glycoside hydrolysis of water-insoluble 7-xylosyl-10-deacetylpaclitaxel.</title>
        <authorList>
            <person name="Dou T.Y."/>
            <person name="Luan H.W."/>
            <person name="Ge G.B."/>
            <person name="Dong M.M."/>
            <person name="Zou H.F."/>
            <person name="He Y.Q."/>
            <person name="Cui P."/>
            <person name="Wang J.Y."/>
            <person name="Hao D.C."/>
            <person name="Yang S.L."/>
            <person name="Yang L."/>
        </authorList>
    </citation>
    <scope>NUCLEOTIDE SEQUENCE [LARGE SCALE GENOMIC DNA]</scope>
    <source>
        <strain evidence="2 3">F16</strain>
    </source>
</reference>
<dbReference type="AlphaFoldDB" id="A0A0M0F8J7"/>
<accession>A0A0M0F8J7</accession>
<evidence type="ECO:0000313" key="2">
    <source>
        <dbReference type="EMBL" id="KON73798.1"/>
    </source>
</evidence>